<dbReference type="GO" id="GO:0008758">
    <property type="term" value="F:UDP-2,3-diacylglucosamine hydrolase activity"/>
    <property type="evidence" value="ECO:0007669"/>
    <property type="project" value="TreeGrafter"/>
</dbReference>
<dbReference type="Gene3D" id="3.60.21.10">
    <property type="match status" value="1"/>
</dbReference>
<dbReference type="eggNOG" id="COG2908">
    <property type="taxonomic scope" value="Bacteria"/>
</dbReference>
<reference evidence="8" key="1">
    <citation type="submission" date="2007-07" db="EMBL/GenBank/DDBJ databases">
        <title>Complete genome sequence of Campylobacter hominis ATCC BAA-381, a commensal isolated from the human gastrointestinal tract.</title>
        <authorList>
            <person name="Fouts D.E."/>
            <person name="Mongodin E.F."/>
            <person name="Puiu D."/>
            <person name="Sebastian Y."/>
            <person name="Miller W.G."/>
            <person name="Mandrell R.E."/>
            <person name="Nelson K.E."/>
        </authorList>
    </citation>
    <scope>NUCLEOTIDE SEQUENCE [LARGE SCALE GENOMIC DNA]</scope>
    <source>
        <strain evidence="8">ATCC BAA-381 / DSM 21671 / CCUG 45161 / LMG 19568 / NCTC 13146 / CH001A</strain>
    </source>
</reference>
<evidence type="ECO:0000313" key="7">
    <source>
        <dbReference type="EMBL" id="ABS52096.1"/>
    </source>
</evidence>
<dbReference type="InterPro" id="IPR043461">
    <property type="entry name" value="LpxH-like"/>
</dbReference>
<keyword evidence="8" id="KW-1185">Reference proteome</keyword>
<organism evidence="7 8">
    <name type="scientific">Campylobacter hominis (strain ATCC BAA-381 / DSM 21671 / CCUG 45161 / LMG 19568 / NCTC 13146 / CH001A)</name>
    <dbReference type="NCBI Taxonomy" id="360107"/>
    <lineage>
        <taxon>Bacteria</taxon>
        <taxon>Pseudomonadati</taxon>
        <taxon>Campylobacterota</taxon>
        <taxon>Epsilonproteobacteria</taxon>
        <taxon>Campylobacterales</taxon>
        <taxon>Campylobacteraceae</taxon>
        <taxon>Campylobacter</taxon>
    </lineage>
</organism>
<dbReference type="AlphaFoldDB" id="A7I2W8"/>
<evidence type="ECO:0000313" key="8">
    <source>
        <dbReference type="Proteomes" id="UP000002407"/>
    </source>
</evidence>
<keyword evidence="2" id="KW-0997">Cell inner membrane</keyword>
<accession>A7I2W8</accession>
<evidence type="ECO:0000256" key="3">
    <source>
        <dbReference type="ARBA" id="ARBA00022723"/>
    </source>
</evidence>
<evidence type="ECO:0000256" key="5">
    <source>
        <dbReference type="ARBA" id="ARBA00023211"/>
    </source>
</evidence>
<proteinExistence type="predicted"/>
<dbReference type="SUPFAM" id="SSF56300">
    <property type="entry name" value="Metallo-dependent phosphatases"/>
    <property type="match status" value="1"/>
</dbReference>
<dbReference type="CDD" id="cd07398">
    <property type="entry name" value="MPP_YbbF-LpxH"/>
    <property type="match status" value="1"/>
</dbReference>
<dbReference type="OrthoDB" id="270739at2"/>
<evidence type="ECO:0000256" key="1">
    <source>
        <dbReference type="ARBA" id="ARBA00022475"/>
    </source>
</evidence>
<dbReference type="PANTHER" id="PTHR34990:SF2">
    <property type="entry name" value="BLL8164 PROTEIN"/>
    <property type="match status" value="1"/>
</dbReference>
<dbReference type="GO" id="GO:0046872">
    <property type="term" value="F:metal ion binding"/>
    <property type="evidence" value="ECO:0007669"/>
    <property type="project" value="UniProtKB-KW"/>
</dbReference>
<dbReference type="EMBL" id="CP000776">
    <property type="protein sequence ID" value="ABS52096.1"/>
    <property type="molecule type" value="Genomic_DNA"/>
</dbReference>
<evidence type="ECO:0000256" key="4">
    <source>
        <dbReference type="ARBA" id="ARBA00023136"/>
    </source>
</evidence>
<keyword evidence="3" id="KW-0479">Metal-binding</keyword>
<gene>
    <name evidence="7" type="ordered locus">CHAB381_1308</name>
</gene>
<dbReference type="RefSeq" id="WP_012109160.1">
    <property type="nucleotide sequence ID" value="NC_009714.1"/>
</dbReference>
<dbReference type="PANTHER" id="PTHR34990">
    <property type="entry name" value="UDP-2,3-DIACYLGLUCOSAMINE HYDROLASE-RELATED"/>
    <property type="match status" value="1"/>
</dbReference>
<sequence length="239" mass="28302">MGFKILNGAIFLGDAHANKNRQEFYDFLQDLSSCEILPPQIFFLGDMFDFLANTRFAQKFYKKEIALINEISKKTEIFYFEGNHDFNLKNIFPNVKIFSNKMQPVGFETPNNKIVQIAHGDIFLPPLTQKFLLFLRNKIFLYFMNLLDFLLFFKISKAILKKQSEKKLYKKIIDFEKYIKPKIHKYNADIVIEGHYHQDEILNFEDKIYINLNSFAIEKKIYEAGTENNKFKLFGKNLV</sequence>
<dbReference type="Pfam" id="PF00149">
    <property type="entry name" value="Metallophos"/>
    <property type="match status" value="1"/>
</dbReference>
<dbReference type="GO" id="GO:0016020">
    <property type="term" value="C:membrane"/>
    <property type="evidence" value="ECO:0007669"/>
    <property type="project" value="GOC"/>
</dbReference>
<keyword evidence="4" id="KW-0472">Membrane</keyword>
<evidence type="ECO:0000256" key="2">
    <source>
        <dbReference type="ARBA" id="ARBA00022519"/>
    </source>
</evidence>
<dbReference type="InterPro" id="IPR004843">
    <property type="entry name" value="Calcineurin-like_PHP"/>
</dbReference>
<dbReference type="Proteomes" id="UP000002407">
    <property type="component" value="Chromosome"/>
</dbReference>
<protein>
    <submittedName>
        <fullName evidence="7">Metallophosphoesterase</fullName>
    </submittedName>
</protein>
<dbReference type="STRING" id="360107.CHAB381_1308"/>
<name>A7I2W8_CAMHC</name>
<dbReference type="InterPro" id="IPR029052">
    <property type="entry name" value="Metallo-depent_PP-like"/>
</dbReference>
<dbReference type="GO" id="GO:0009245">
    <property type="term" value="P:lipid A biosynthetic process"/>
    <property type="evidence" value="ECO:0007669"/>
    <property type="project" value="TreeGrafter"/>
</dbReference>
<evidence type="ECO:0000259" key="6">
    <source>
        <dbReference type="Pfam" id="PF00149"/>
    </source>
</evidence>
<keyword evidence="1" id="KW-1003">Cell membrane</keyword>
<feature type="domain" description="Calcineurin-like phosphoesterase" evidence="6">
    <location>
        <begin position="10"/>
        <end position="198"/>
    </location>
</feature>
<dbReference type="HOGENOM" id="CLU_080125_0_0_7"/>
<dbReference type="KEGG" id="cha:CHAB381_1308"/>
<keyword evidence="5" id="KW-0464">Manganese</keyword>